<reference evidence="1" key="1">
    <citation type="submission" date="2021-05" db="EMBL/GenBank/DDBJ databases">
        <authorList>
            <person name="Scholz U."/>
            <person name="Mascher M."/>
            <person name="Fiebig A."/>
        </authorList>
    </citation>
    <scope>NUCLEOTIDE SEQUENCE [LARGE SCALE GENOMIC DNA]</scope>
</reference>
<dbReference type="Proteomes" id="UP001732700">
    <property type="component" value="Chromosome 7D"/>
</dbReference>
<protein>
    <submittedName>
        <fullName evidence="1">Uncharacterized protein</fullName>
    </submittedName>
</protein>
<dbReference type="EnsemblPlants" id="AVESA.00010b.r2.7DG1333540.1">
    <property type="protein sequence ID" value="AVESA.00010b.r2.7DG1333540.1.CDS"/>
    <property type="gene ID" value="AVESA.00010b.r2.7DG1333540"/>
</dbReference>
<reference evidence="1" key="2">
    <citation type="submission" date="2025-09" db="UniProtKB">
        <authorList>
            <consortium name="EnsemblPlants"/>
        </authorList>
    </citation>
    <scope>IDENTIFICATION</scope>
</reference>
<accession>A0ACD6AB87</accession>
<organism evidence="1 2">
    <name type="scientific">Avena sativa</name>
    <name type="common">Oat</name>
    <dbReference type="NCBI Taxonomy" id="4498"/>
    <lineage>
        <taxon>Eukaryota</taxon>
        <taxon>Viridiplantae</taxon>
        <taxon>Streptophyta</taxon>
        <taxon>Embryophyta</taxon>
        <taxon>Tracheophyta</taxon>
        <taxon>Spermatophyta</taxon>
        <taxon>Magnoliopsida</taxon>
        <taxon>Liliopsida</taxon>
        <taxon>Poales</taxon>
        <taxon>Poaceae</taxon>
        <taxon>BOP clade</taxon>
        <taxon>Pooideae</taxon>
        <taxon>Poodae</taxon>
        <taxon>Poeae</taxon>
        <taxon>Poeae Chloroplast Group 1 (Aveneae type)</taxon>
        <taxon>Aveninae</taxon>
        <taxon>Avena</taxon>
    </lineage>
</organism>
<name>A0ACD6AB87_AVESA</name>
<evidence type="ECO:0000313" key="2">
    <source>
        <dbReference type="Proteomes" id="UP001732700"/>
    </source>
</evidence>
<proteinExistence type="predicted"/>
<keyword evidence="2" id="KW-1185">Reference proteome</keyword>
<evidence type="ECO:0000313" key="1">
    <source>
        <dbReference type="EnsemblPlants" id="AVESA.00010b.r2.7DG1333540.1.CDS"/>
    </source>
</evidence>
<sequence>MEFVVGASEATMRSLLSKLGGLLAQEYTLIRGVRGDIQYINDELATMQAFLGDLSSALDDHDRRLKNWMKQIRDMAYDMEDCVDDFAHRLPQDSLGDARCSFIVTGIYELWTFWPRRDIASKIAELKVRAQNIAERRARYGVKDPIPRSSGAGAPHAVTYGIAEHLMAARQLIRTDNPVGMTADMKQLGAWLSNRRDSHRAVLSLIGFGGVGKTTIAMALYRDFRNEFDCRASVTVSQNFDEDEVLRDILGQIKPHDHREQEQQEGSNTGRMVKKKHFKSSLKRLVPLLSGHRPQSKNDDSSHWTQSKIETMNRDQLIEELKKRLLGRRDKPLKMGDNFTSTASGATRGAHSVFKHEYKDFILGYTPSLVLEDKLKPKLVYVGI</sequence>